<evidence type="ECO:0000313" key="1">
    <source>
        <dbReference type="EMBL" id="EZF52653.1"/>
    </source>
</evidence>
<accession>A0A022W3M3</accession>
<dbReference type="EMBL" id="KK207844">
    <property type="protein sequence ID" value="EZF52653.1"/>
    <property type="molecule type" value="Genomic_DNA"/>
</dbReference>
<proteinExistence type="predicted"/>
<dbReference type="AlphaFoldDB" id="A0A022W3M3"/>
<name>A0A022W3M3_TRIRU</name>
<reference evidence="1" key="1">
    <citation type="submission" date="2014-02" db="EMBL/GenBank/DDBJ databases">
        <title>The Genome Sequence of Trichophyton rubrum (morphotype fischeri) CBS 288.86.</title>
        <authorList>
            <consortium name="The Broad Institute Genomics Platform"/>
            <person name="Cuomo C.A."/>
            <person name="White T.C."/>
            <person name="Graser Y."/>
            <person name="Martinez-Rossi N."/>
            <person name="Heitman J."/>
            <person name="Young S.K."/>
            <person name="Zeng Q."/>
            <person name="Gargeya S."/>
            <person name="Abouelleil A."/>
            <person name="Alvarado L."/>
            <person name="Chapman S.B."/>
            <person name="Gainer-Dewar J."/>
            <person name="Goldberg J."/>
            <person name="Griggs A."/>
            <person name="Gujja S."/>
            <person name="Hansen M."/>
            <person name="Howarth C."/>
            <person name="Imamovic A."/>
            <person name="Larimer J."/>
            <person name="Martinez D."/>
            <person name="Murphy C."/>
            <person name="Pearson M.D."/>
            <person name="Persinoti G."/>
            <person name="Poon T."/>
            <person name="Priest M."/>
            <person name="Roberts A.D."/>
            <person name="Saif S."/>
            <person name="Shea T.D."/>
            <person name="Sykes S.N."/>
            <person name="Wortman J."/>
            <person name="Nusbaum C."/>
            <person name="Birren B."/>
        </authorList>
    </citation>
    <scope>NUCLEOTIDE SEQUENCE [LARGE SCALE GENOMIC DNA]</scope>
    <source>
        <strain evidence="1">CBS 288.86</strain>
    </source>
</reference>
<organism evidence="1">
    <name type="scientific">Trichophyton rubrum CBS 288.86</name>
    <dbReference type="NCBI Taxonomy" id="1215330"/>
    <lineage>
        <taxon>Eukaryota</taxon>
        <taxon>Fungi</taxon>
        <taxon>Dikarya</taxon>
        <taxon>Ascomycota</taxon>
        <taxon>Pezizomycotina</taxon>
        <taxon>Eurotiomycetes</taxon>
        <taxon>Eurotiomycetidae</taxon>
        <taxon>Onygenales</taxon>
        <taxon>Arthrodermataceae</taxon>
        <taxon>Trichophyton</taxon>
    </lineage>
</organism>
<sequence>MIDSQLILSIRRSSLLRRIRETQLSYETSLSFLANSPIPIVNSAGMVHRSVLRLDSPRIPAIRSREALDDGLFDAVYIFLLSFASLSPQSGLEKAVRGDCGVDTSEECYLKSDIRTPVLSPLTLVMITESKNPAPKPICHFDSSMSKSSLTTFVEPGKLSMRIISSELITM</sequence>
<protein>
    <submittedName>
        <fullName evidence="1">Uncharacterized protein</fullName>
    </submittedName>
</protein>
<dbReference type="Proteomes" id="UP000023758">
    <property type="component" value="Unassembled WGS sequence"/>
</dbReference>
<gene>
    <name evidence="1" type="ORF">H103_04296</name>
</gene>
<dbReference type="HOGENOM" id="CLU_133428_0_0_1"/>